<protein>
    <submittedName>
        <fullName evidence="2">Uncharacterized protein</fullName>
    </submittedName>
</protein>
<dbReference type="GeneID" id="30147157"/>
<dbReference type="AlphaFoldDB" id="A0A1E3QLT2"/>
<evidence type="ECO:0000256" key="1">
    <source>
        <dbReference type="SAM" id="MobiDB-lite"/>
    </source>
</evidence>
<name>A0A1E3QLT2_9ASCO</name>
<dbReference type="Proteomes" id="UP000094336">
    <property type="component" value="Unassembled WGS sequence"/>
</dbReference>
<sequence>MGMNRFLVIPTTRLAPVGVSVRLRMGRNGNPGLGVLSGDETAAQSGTPGELERAHRSKSDKRFGGG</sequence>
<dbReference type="EMBL" id="KV454434">
    <property type="protein sequence ID" value="ODQ78645.1"/>
    <property type="molecule type" value="Genomic_DNA"/>
</dbReference>
<reference evidence="3" key="1">
    <citation type="submission" date="2016-05" db="EMBL/GenBank/DDBJ databases">
        <title>Comparative genomics of biotechnologically important yeasts.</title>
        <authorList>
            <consortium name="DOE Joint Genome Institute"/>
            <person name="Riley R."/>
            <person name="Haridas S."/>
            <person name="Wolfe K.H."/>
            <person name="Lopes M.R."/>
            <person name="Hittinger C.T."/>
            <person name="Goker M."/>
            <person name="Salamov A."/>
            <person name="Wisecaver J."/>
            <person name="Long T.M."/>
            <person name="Aerts A.L."/>
            <person name="Barry K."/>
            <person name="Choi C."/>
            <person name="Clum A."/>
            <person name="Coughlan A.Y."/>
            <person name="Deshpande S."/>
            <person name="Douglass A.P."/>
            <person name="Hanson S.J."/>
            <person name="Klenk H.-P."/>
            <person name="Labutti K."/>
            <person name="Lapidus A."/>
            <person name="Lindquist E."/>
            <person name="Lipzen A."/>
            <person name="Meier-Kolthoff J.P."/>
            <person name="Ohm R.A."/>
            <person name="Otillar R.P."/>
            <person name="Pangilinan J."/>
            <person name="Peng Y."/>
            <person name="Rokas A."/>
            <person name="Rosa C.A."/>
            <person name="Scheuner C."/>
            <person name="Sibirny A.A."/>
            <person name="Slot J.C."/>
            <person name="Stielow J.B."/>
            <person name="Sun H."/>
            <person name="Kurtzman C.P."/>
            <person name="Blackwell M."/>
            <person name="Grigoriev I.V."/>
            <person name="Jeffries T.W."/>
        </authorList>
    </citation>
    <scope>NUCLEOTIDE SEQUENCE [LARGE SCALE GENOMIC DNA]</scope>
    <source>
        <strain evidence="3">NRRL Y-12698</strain>
    </source>
</reference>
<feature type="region of interest" description="Disordered" evidence="1">
    <location>
        <begin position="28"/>
        <end position="66"/>
    </location>
</feature>
<evidence type="ECO:0000313" key="3">
    <source>
        <dbReference type="Proteomes" id="UP000094336"/>
    </source>
</evidence>
<accession>A0A1E3QLT2</accession>
<evidence type="ECO:0000313" key="2">
    <source>
        <dbReference type="EMBL" id="ODQ78645.1"/>
    </source>
</evidence>
<organism evidence="2 3">
    <name type="scientific">Babjeviella inositovora NRRL Y-12698</name>
    <dbReference type="NCBI Taxonomy" id="984486"/>
    <lineage>
        <taxon>Eukaryota</taxon>
        <taxon>Fungi</taxon>
        <taxon>Dikarya</taxon>
        <taxon>Ascomycota</taxon>
        <taxon>Saccharomycotina</taxon>
        <taxon>Pichiomycetes</taxon>
        <taxon>Serinales incertae sedis</taxon>
        <taxon>Babjeviella</taxon>
    </lineage>
</organism>
<proteinExistence type="predicted"/>
<dbReference type="RefSeq" id="XP_018983973.1">
    <property type="nucleotide sequence ID" value="XM_019129304.1"/>
</dbReference>
<keyword evidence="3" id="KW-1185">Reference proteome</keyword>
<gene>
    <name evidence="2" type="ORF">BABINDRAFT_162350</name>
</gene>